<feature type="region of interest" description="Disordered" evidence="1">
    <location>
        <begin position="1"/>
        <end position="23"/>
    </location>
</feature>
<gene>
    <name evidence="2" type="ORF">SERLA73DRAFT_79177</name>
</gene>
<name>F8QFJ0_SERL3</name>
<evidence type="ECO:0000313" key="3">
    <source>
        <dbReference type="Proteomes" id="UP000008063"/>
    </source>
</evidence>
<proteinExistence type="predicted"/>
<evidence type="ECO:0000313" key="2">
    <source>
        <dbReference type="EMBL" id="EGN92974.1"/>
    </source>
</evidence>
<dbReference type="AlphaFoldDB" id="F8QFJ0"/>
<evidence type="ECO:0000256" key="1">
    <source>
        <dbReference type="SAM" id="MobiDB-lite"/>
    </source>
</evidence>
<sequence length="146" mass="16649">MAKDGIDVTVRRPNAGRGNRPEQRWPPWGDYARHWNASSFLYTRENRSCDRRRVFSSLSAWFFVPGSHRGFAITAKPDLRRNLALNFLEIGKHSISHAPGVARELFIIALLSCPGRSNRLVWRIYDSEWEKGVIDGHLLCGSDVDA</sequence>
<reference evidence="3" key="1">
    <citation type="journal article" date="2011" name="Science">
        <title>The plant cell wall-decomposing machinery underlies the functional diversity of forest fungi.</title>
        <authorList>
            <person name="Eastwood D.C."/>
            <person name="Floudas D."/>
            <person name="Binder M."/>
            <person name="Majcherczyk A."/>
            <person name="Schneider P."/>
            <person name="Aerts A."/>
            <person name="Asiegbu F.O."/>
            <person name="Baker S.E."/>
            <person name="Barry K."/>
            <person name="Bendiksby M."/>
            <person name="Blumentritt M."/>
            <person name="Coutinho P.M."/>
            <person name="Cullen D."/>
            <person name="de Vries R.P."/>
            <person name="Gathman A."/>
            <person name="Goodell B."/>
            <person name="Henrissat B."/>
            <person name="Ihrmark K."/>
            <person name="Kauserud H."/>
            <person name="Kohler A."/>
            <person name="LaButti K."/>
            <person name="Lapidus A."/>
            <person name="Lavin J.L."/>
            <person name="Lee Y.-H."/>
            <person name="Lindquist E."/>
            <person name="Lilly W."/>
            <person name="Lucas S."/>
            <person name="Morin E."/>
            <person name="Murat C."/>
            <person name="Oguiza J.A."/>
            <person name="Park J."/>
            <person name="Pisabarro A.G."/>
            <person name="Riley R."/>
            <person name="Rosling A."/>
            <person name="Salamov A."/>
            <person name="Schmidt O."/>
            <person name="Schmutz J."/>
            <person name="Skrede I."/>
            <person name="Stenlid J."/>
            <person name="Wiebenga A."/>
            <person name="Xie X."/>
            <person name="Kuees U."/>
            <person name="Hibbett D.S."/>
            <person name="Hoffmeister D."/>
            <person name="Hoegberg N."/>
            <person name="Martin F."/>
            <person name="Grigoriev I.V."/>
            <person name="Watkinson S.C."/>
        </authorList>
    </citation>
    <scope>NUCLEOTIDE SEQUENCE [LARGE SCALE GENOMIC DNA]</scope>
    <source>
        <strain evidence="3">strain S7.3</strain>
    </source>
</reference>
<feature type="compositionally biased region" description="Basic and acidic residues" evidence="1">
    <location>
        <begin position="1"/>
        <end position="10"/>
    </location>
</feature>
<dbReference type="EMBL" id="GL945496">
    <property type="protein sequence ID" value="EGN92974.1"/>
    <property type="molecule type" value="Genomic_DNA"/>
</dbReference>
<protein>
    <submittedName>
        <fullName evidence="2">Uncharacterized protein</fullName>
    </submittedName>
</protein>
<organism evidence="3">
    <name type="scientific">Serpula lacrymans var. lacrymans (strain S7.3)</name>
    <name type="common">Dry rot fungus</name>
    <dbReference type="NCBI Taxonomy" id="936435"/>
    <lineage>
        <taxon>Eukaryota</taxon>
        <taxon>Fungi</taxon>
        <taxon>Dikarya</taxon>
        <taxon>Basidiomycota</taxon>
        <taxon>Agaricomycotina</taxon>
        <taxon>Agaricomycetes</taxon>
        <taxon>Agaricomycetidae</taxon>
        <taxon>Boletales</taxon>
        <taxon>Coniophorineae</taxon>
        <taxon>Serpulaceae</taxon>
        <taxon>Serpula</taxon>
    </lineage>
</organism>
<dbReference type="InParanoid" id="F8QFJ0"/>
<dbReference type="HOGENOM" id="CLU_1778595_0_0_1"/>
<accession>F8QFJ0</accession>
<keyword evidence="3" id="KW-1185">Reference proteome</keyword>
<dbReference type="Proteomes" id="UP000008063">
    <property type="component" value="Unassembled WGS sequence"/>
</dbReference>